<organism evidence="2 3">
    <name type="scientific">Brevibacillus panacihumi</name>
    <dbReference type="NCBI Taxonomy" id="497735"/>
    <lineage>
        <taxon>Bacteria</taxon>
        <taxon>Bacillati</taxon>
        <taxon>Bacillota</taxon>
        <taxon>Bacilli</taxon>
        <taxon>Bacillales</taxon>
        <taxon>Paenibacillaceae</taxon>
        <taxon>Brevibacillus</taxon>
    </lineage>
</organism>
<dbReference type="Pfam" id="PF12867">
    <property type="entry name" value="DinB_2"/>
    <property type="match status" value="1"/>
</dbReference>
<accession>A0A3M8DC24</accession>
<dbReference type="SUPFAM" id="SSF109854">
    <property type="entry name" value="DinB/YfiT-like putative metalloenzymes"/>
    <property type="match status" value="1"/>
</dbReference>
<dbReference type="AlphaFoldDB" id="A0A3M8DC24"/>
<evidence type="ECO:0000313" key="3">
    <source>
        <dbReference type="Proteomes" id="UP000281915"/>
    </source>
</evidence>
<reference evidence="2 3" key="1">
    <citation type="submission" date="2018-10" db="EMBL/GenBank/DDBJ databases">
        <title>Phylogenomics of Brevibacillus.</title>
        <authorList>
            <person name="Dunlap C."/>
        </authorList>
    </citation>
    <scope>NUCLEOTIDE SEQUENCE [LARGE SCALE GENOMIC DNA]</scope>
    <source>
        <strain evidence="2 3">JCM 15085</strain>
    </source>
</reference>
<gene>
    <name evidence="2" type="ORF">EDM58_03130</name>
</gene>
<dbReference type="EMBL" id="RHHT01000003">
    <property type="protein sequence ID" value="RNB85538.1"/>
    <property type="molecule type" value="Genomic_DNA"/>
</dbReference>
<feature type="domain" description="DinB-like" evidence="1">
    <location>
        <begin position="24"/>
        <end position="147"/>
    </location>
</feature>
<dbReference type="Proteomes" id="UP000281915">
    <property type="component" value="Unassembled WGS sequence"/>
</dbReference>
<sequence length="162" mass="18929">MDVKELLLQEWRWTYDEEDWYPPLRAALTGVDAKEASWRADGAAANTIWETVSHLLYYKERFLHRLSGTEFVSDAQSNEDTFIPQGSSDDEEAWKRTVQRLEEVHHLLYEKLRSLTMEELQQPLPQVSVQQSAMSLVMHDAFHTGQIVQLRKLRGTWPAQRS</sequence>
<evidence type="ECO:0000313" key="2">
    <source>
        <dbReference type="EMBL" id="RNB85538.1"/>
    </source>
</evidence>
<dbReference type="Gene3D" id="1.20.120.450">
    <property type="entry name" value="dinb family like domain"/>
    <property type="match status" value="1"/>
</dbReference>
<comment type="caution">
    <text evidence="2">The sequence shown here is derived from an EMBL/GenBank/DDBJ whole genome shotgun (WGS) entry which is preliminary data.</text>
</comment>
<evidence type="ECO:0000259" key="1">
    <source>
        <dbReference type="Pfam" id="PF12867"/>
    </source>
</evidence>
<dbReference type="InterPro" id="IPR034660">
    <property type="entry name" value="DinB/YfiT-like"/>
</dbReference>
<dbReference type="RefSeq" id="WP_122912048.1">
    <property type="nucleotide sequence ID" value="NZ_RHHT01000003.1"/>
</dbReference>
<proteinExistence type="predicted"/>
<protein>
    <submittedName>
        <fullName evidence="2">DUF664 domain-containing protein</fullName>
    </submittedName>
</protein>
<name>A0A3M8DC24_9BACL</name>
<dbReference type="InterPro" id="IPR024775">
    <property type="entry name" value="DinB-like"/>
</dbReference>